<keyword evidence="2" id="KW-1185">Reference proteome</keyword>
<sequence length="1033" mass="116665">MALQDTRAPGEQGNSSGKAAKDAVEKGKQRLLRLSKKLKKAPDPVVMEDLPPDAPPVNCPPPLEGYLSMKPYRKRRISVAKRYCAKLIRGLLKLTNGKGQRMSYECLASEYTIDLSNVSVKTDDAHKRIIIVYKSEAHQLTPVIRDEYEKWKTNIRKHRLFRQSFRRQRKEEVESEPLETTPLLDIKMPRAQESSSMPSTSNQSFNTVKSAAPSLPYVVTYSLRHKISLNLSNFLLLFYFSEGEAPDLPNLVEECRNVHVGNAELCEKISKLVDDVKTMTVEVKELYLEVKVTLTSFADHDSCIILLSLFTFEATVKDFPSIAKSAMIDYLKALTTATGNQQKTQSGNSNILSLMIQLMISLMILLSLFTFEATVKDFPSIAKSAMIDYLKALTTATGNQQKTQSGNSNILSLMIQLIISLMVGSTSKDDSDTESSEEASSIPPSERTVGTDTERLTSKDDSDTESSEEASSIPPSERTVGTDTESVANIKEKGEKAKDEKYKEMKKKEEKAKEEKRKEEFVKEEKMKEEQAQEVKRVEEKIKGEKAKEETTIEMPSDLRTAAERCSPVWRPSATIFATSDLSTTIEKAKEVKHDERKVEKTKEMVKIKETKFEEKKMDKPKDSLKSSAEVIVLQKTASSISLAQKSERKALEELPLFSLVTSPVPSPRKKRREHLPREAIAPEELGLRTLLQIAAKRLPIPITYFEPLTVAQAICEELRYADRTLNKAAASNDPLERQALVTAFAVSGYAAAITRKQKPFNPLLGETYDYSSDCGWRYHAEQVNHHPPVLAAHADGPGWTWWQTLISATKITWCGTAEVNPELSVRLRMGKDDYSWNKVKFIFENASATPEHRKLKAHGTMLIRCTNGFSSTIIFHKDKKTEITGSLINKSGVHVVRLTGYWDRCLKRVDGAVLFEAIPPPKDALKYYGFSQFACGLNELSPDEREFLPPTDSRLRPDVRALELGDAAKALAYKTALEKAQRSRNEQKHKRLWFEQQQDTMTYTTMWVSNSKYWAAKEKKFKDFPDILQLFT</sequence>
<proteinExistence type="predicted"/>
<dbReference type="GO" id="GO:0097038">
    <property type="term" value="C:perinuclear endoplasmic reticulum"/>
    <property type="evidence" value="ECO:0007669"/>
    <property type="project" value="TreeGrafter"/>
</dbReference>
<dbReference type="GO" id="GO:0005829">
    <property type="term" value="C:cytosol"/>
    <property type="evidence" value="ECO:0007669"/>
    <property type="project" value="TreeGrafter"/>
</dbReference>
<evidence type="ECO:0000313" key="2">
    <source>
        <dbReference type="Proteomes" id="UP000036681"/>
    </source>
</evidence>
<dbReference type="InterPro" id="IPR037239">
    <property type="entry name" value="OSBP_sf"/>
</dbReference>
<reference evidence="3" key="1">
    <citation type="submission" date="2023-03" db="UniProtKB">
        <authorList>
            <consortium name="WormBaseParasite"/>
        </authorList>
    </citation>
    <scope>IDENTIFICATION</scope>
</reference>
<accession>A0A9J2PTU5</accession>
<evidence type="ECO:0000256" key="1">
    <source>
        <dbReference type="SAM" id="MobiDB-lite"/>
    </source>
</evidence>
<dbReference type="GO" id="GO:0005886">
    <property type="term" value="C:plasma membrane"/>
    <property type="evidence" value="ECO:0007669"/>
    <property type="project" value="TreeGrafter"/>
</dbReference>
<dbReference type="Gene3D" id="2.40.160.120">
    <property type="match status" value="1"/>
</dbReference>
<dbReference type="AlphaFoldDB" id="A0A9J2PTU5"/>
<dbReference type="PANTHER" id="PTHR10972">
    <property type="entry name" value="OXYSTEROL-BINDING PROTEIN-RELATED"/>
    <property type="match status" value="1"/>
</dbReference>
<dbReference type="Proteomes" id="UP000036681">
    <property type="component" value="Unplaced"/>
</dbReference>
<evidence type="ECO:0000313" key="3">
    <source>
        <dbReference type="WBParaSite" id="ALUE_0001338201-mRNA-1"/>
    </source>
</evidence>
<feature type="region of interest" description="Disordered" evidence="1">
    <location>
        <begin position="547"/>
        <end position="566"/>
    </location>
</feature>
<name>A0A9J2PTU5_ASCLU</name>
<dbReference type="GO" id="GO:0032934">
    <property type="term" value="F:sterol binding"/>
    <property type="evidence" value="ECO:0007669"/>
    <property type="project" value="TreeGrafter"/>
</dbReference>
<dbReference type="Pfam" id="PF01237">
    <property type="entry name" value="Oxysterol_BP"/>
    <property type="match status" value="1"/>
</dbReference>
<dbReference type="InterPro" id="IPR000648">
    <property type="entry name" value="Oxysterol-bd"/>
</dbReference>
<feature type="compositionally biased region" description="Basic and acidic residues" evidence="1">
    <location>
        <begin position="490"/>
        <end position="538"/>
    </location>
</feature>
<feature type="region of interest" description="Disordered" evidence="1">
    <location>
        <begin position="426"/>
        <end position="538"/>
    </location>
</feature>
<organism evidence="2 3">
    <name type="scientific">Ascaris lumbricoides</name>
    <name type="common">Giant roundworm</name>
    <dbReference type="NCBI Taxonomy" id="6252"/>
    <lineage>
        <taxon>Eukaryota</taxon>
        <taxon>Metazoa</taxon>
        <taxon>Ecdysozoa</taxon>
        <taxon>Nematoda</taxon>
        <taxon>Chromadorea</taxon>
        <taxon>Rhabditida</taxon>
        <taxon>Spirurina</taxon>
        <taxon>Ascaridomorpha</taxon>
        <taxon>Ascaridoidea</taxon>
        <taxon>Ascarididae</taxon>
        <taxon>Ascaris</taxon>
    </lineage>
</organism>
<protein>
    <submittedName>
        <fullName evidence="3">Oxysterol-binding protein</fullName>
    </submittedName>
</protein>
<dbReference type="WBParaSite" id="ALUE_0001338201-mRNA-1">
    <property type="protein sequence ID" value="ALUE_0001338201-mRNA-1"/>
    <property type="gene ID" value="ALUE_0001338201"/>
</dbReference>
<dbReference type="PANTHER" id="PTHR10972:SF203">
    <property type="entry name" value="OXYSTEROL-BINDING PROTEIN HOMOLOG 3"/>
    <property type="match status" value="1"/>
</dbReference>
<dbReference type="SUPFAM" id="SSF144000">
    <property type="entry name" value="Oxysterol-binding protein-like"/>
    <property type="match status" value="1"/>
</dbReference>
<feature type="region of interest" description="Disordered" evidence="1">
    <location>
        <begin position="1"/>
        <end position="26"/>
    </location>
</feature>
<feature type="compositionally biased region" description="Basic and acidic residues" evidence="1">
    <location>
        <begin position="452"/>
        <end position="461"/>
    </location>
</feature>